<evidence type="ECO:0000256" key="2">
    <source>
        <dbReference type="ARBA" id="ARBA00022771"/>
    </source>
</evidence>
<gene>
    <name evidence="7" type="ORF">OS493_039257</name>
</gene>
<dbReference type="OrthoDB" id="5987716at2759"/>
<evidence type="ECO:0000259" key="6">
    <source>
        <dbReference type="PROSITE" id="PS50950"/>
    </source>
</evidence>
<comment type="caution">
    <text evidence="7">The sequence shown here is derived from an EMBL/GenBank/DDBJ whole genome shotgun (WGS) entry which is preliminary data.</text>
</comment>
<evidence type="ECO:0000256" key="1">
    <source>
        <dbReference type="ARBA" id="ARBA00022723"/>
    </source>
</evidence>
<evidence type="ECO:0000256" key="5">
    <source>
        <dbReference type="PROSITE-ProRule" id="PRU00309"/>
    </source>
</evidence>
<evidence type="ECO:0000313" key="7">
    <source>
        <dbReference type="EMBL" id="KAJ7381738.1"/>
    </source>
</evidence>
<dbReference type="InterPro" id="IPR006612">
    <property type="entry name" value="THAP_Znf"/>
</dbReference>
<keyword evidence="1" id="KW-0479">Metal-binding</keyword>
<keyword evidence="2 5" id="KW-0863">Zinc-finger</keyword>
<protein>
    <recommendedName>
        <fullName evidence="6">THAP-type domain-containing protein</fullName>
    </recommendedName>
</protein>
<keyword evidence="4 5" id="KW-0238">DNA-binding</keyword>
<accession>A0A9W9ZH98</accession>
<proteinExistence type="predicted"/>
<dbReference type="GO" id="GO:0003677">
    <property type="term" value="F:DNA binding"/>
    <property type="evidence" value="ECO:0007669"/>
    <property type="project" value="UniProtKB-UniRule"/>
</dbReference>
<evidence type="ECO:0000256" key="3">
    <source>
        <dbReference type="ARBA" id="ARBA00022833"/>
    </source>
</evidence>
<dbReference type="EMBL" id="MU826043">
    <property type="protein sequence ID" value="KAJ7381738.1"/>
    <property type="molecule type" value="Genomic_DNA"/>
</dbReference>
<sequence>MAPRRCVVQDCNRVADNELGISMHSSPTNGSVRMQWKRFVCQHRKISIRRVRLVYAPCISPNDCFIRAVHIKGTERRIKPGSFPTVLEKCLCFSRRMMMNEILAEQEQDMNVEDVELEENAVIQADEELQAGDG</sequence>
<evidence type="ECO:0000313" key="8">
    <source>
        <dbReference type="Proteomes" id="UP001163046"/>
    </source>
</evidence>
<dbReference type="GO" id="GO:0008270">
    <property type="term" value="F:zinc ion binding"/>
    <property type="evidence" value="ECO:0007669"/>
    <property type="project" value="UniProtKB-KW"/>
</dbReference>
<feature type="domain" description="THAP-type" evidence="6">
    <location>
        <begin position="2"/>
        <end position="87"/>
    </location>
</feature>
<keyword evidence="8" id="KW-1185">Reference proteome</keyword>
<organism evidence="7 8">
    <name type="scientific">Desmophyllum pertusum</name>
    <dbReference type="NCBI Taxonomy" id="174260"/>
    <lineage>
        <taxon>Eukaryota</taxon>
        <taxon>Metazoa</taxon>
        <taxon>Cnidaria</taxon>
        <taxon>Anthozoa</taxon>
        <taxon>Hexacorallia</taxon>
        <taxon>Scleractinia</taxon>
        <taxon>Caryophylliina</taxon>
        <taxon>Caryophylliidae</taxon>
        <taxon>Desmophyllum</taxon>
    </lineage>
</organism>
<keyword evidence="3" id="KW-0862">Zinc</keyword>
<dbReference type="PROSITE" id="PS50950">
    <property type="entry name" value="ZF_THAP"/>
    <property type="match status" value="1"/>
</dbReference>
<reference evidence="7" key="1">
    <citation type="submission" date="2023-01" db="EMBL/GenBank/DDBJ databases">
        <title>Genome assembly of the deep-sea coral Lophelia pertusa.</title>
        <authorList>
            <person name="Herrera S."/>
            <person name="Cordes E."/>
        </authorList>
    </citation>
    <scope>NUCLEOTIDE SEQUENCE</scope>
    <source>
        <strain evidence="7">USNM1676648</strain>
        <tissue evidence="7">Polyp</tissue>
    </source>
</reference>
<dbReference type="Proteomes" id="UP001163046">
    <property type="component" value="Unassembled WGS sequence"/>
</dbReference>
<name>A0A9W9ZH98_9CNID</name>
<evidence type="ECO:0000256" key="4">
    <source>
        <dbReference type="ARBA" id="ARBA00023125"/>
    </source>
</evidence>
<dbReference type="AlphaFoldDB" id="A0A9W9ZH98"/>